<dbReference type="GO" id="GO:0042162">
    <property type="term" value="F:telomeric DNA binding"/>
    <property type="evidence" value="ECO:0007669"/>
    <property type="project" value="TreeGrafter"/>
</dbReference>
<evidence type="ECO:0000256" key="4">
    <source>
        <dbReference type="ARBA" id="ARBA00016175"/>
    </source>
</evidence>
<dbReference type="AlphaFoldDB" id="A0AAV0DK34"/>
<dbReference type="GO" id="GO:0010833">
    <property type="term" value="P:telomere maintenance via telomere lengthening"/>
    <property type="evidence" value="ECO:0007669"/>
    <property type="project" value="TreeGrafter"/>
</dbReference>
<organism evidence="10 12">
    <name type="scientific">Cuscuta epithymum</name>
    <dbReference type="NCBI Taxonomy" id="186058"/>
    <lineage>
        <taxon>Eukaryota</taxon>
        <taxon>Viridiplantae</taxon>
        <taxon>Streptophyta</taxon>
        <taxon>Embryophyta</taxon>
        <taxon>Tracheophyta</taxon>
        <taxon>Spermatophyta</taxon>
        <taxon>Magnoliopsida</taxon>
        <taxon>eudicotyledons</taxon>
        <taxon>Gunneridae</taxon>
        <taxon>Pentapetalae</taxon>
        <taxon>asterids</taxon>
        <taxon>lamiids</taxon>
        <taxon>Solanales</taxon>
        <taxon>Convolvulaceae</taxon>
        <taxon>Cuscuteae</taxon>
        <taxon>Cuscuta</taxon>
        <taxon>Cuscuta subgen. Cuscuta</taxon>
    </lineage>
</organism>
<evidence type="ECO:0000256" key="7">
    <source>
        <dbReference type="ARBA" id="ARBA00023125"/>
    </source>
</evidence>
<keyword evidence="6" id="KW-0779">Telomere</keyword>
<feature type="compositionally biased region" description="Basic and acidic residues" evidence="9">
    <location>
        <begin position="43"/>
        <end position="53"/>
    </location>
</feature>
<keyword evidence="5" id="KW-0158">Chromosome</keyword>
<keyword evidence="7" id="KW-0238">DNA-binding</keyword>
<evidence type="ECO:0000256" key="9">
    <source>
        <dbReference type="SAM" id="MobiDB-lite"/>
    </source>
</evidence>
<dbReference type="InterPro" id="IPR042617">
    <property type="entry name" value="CTC1-like"/>
</dbReference>
<reference evidence="10" key="1">
    <citation type="submission" date="2022-07" db="EMBL/GenBank/DDBJ databases">
        <authorList>
            <person name="Macas J."/>
            <person name="Novak P."/>
            <person name="Neumann P."/>
        </authorList>
    </citation>
    <scope>NUCLEOTIDE SEQUENCE</scope>
</reference>
<comment type="similarity">
    <text evidence="3">Belongs to the CTC1 family.</text>
</comment>
<evidence type="ECO:0000256" key="8">
    <source>
        <dbReference type="ARBA" id="ARBA00023242"/>
    </source>
</evidence>
<comment type="subcellular location">
    <subcellularLocation>
        <location evidence="2">Chromosome</location>
        <location evidence="2">Telomere</location>
    </subcellularLocation>
    <subcellularLocation>
        <location evidence="1">Nucleus</location>
    </subcellularLocation>
</comment>
<dbReference type="GO" id="GO:0045740">
    <property type="term" value="P:positive regulation of DNA replication"/>
    <property type="evidence" value="ECO:0007669"/>
    <property type="project" value="TreeGrafter"/>
</dbReference>
<dbReference type="EMBL" id="CAMAPF010001239">
    <property type="protein sequence ID" value="CAH9148774.1"/>
    <property type="molecule type" value="Genomic_DNA"/>
</dbReference>
<name>A0AAV0DK34_9ASTE</name>
<feature type="region of interest" description="Disordered" evidence="9">
    <location>
        <begin position="34"/>
        <end position="59"/>
    </location>
</feature>
<evidence type="ECO:0000313" key="11">
    <source>
        <dbReference type="EMBL" id="CAH9148774.1"/>
    </source>
</evidence>
<comment type="caution">
    <text evidence="10">The sequence shown here is derived from an EMBL/GenBank/DDBJ whole genome shotgun (WGS) entry which is preliminary data.</text>
</comment>
<dbReference type="EMBL" id="CAMAPF010000108">
    <property type="protein sequence ID" value="CAH9100422.1"/>
    <property type="molecule type" value="Genomic_DNA"/>
</dbReference>
<dbReference type="GO" id="GO:1990879">
    <property type="term" value="C:CST complex"/>
    <property type="evidence" value="ECO:0007669"/>
    <property type="project" value="TreeGrafter"/>
</dbReference>
<keyword evidence="12" id="KW-1185">Reference proteome</keyword>
<gene>
    <name evidence="10" type="ORF">CEPIT_LOCUS15282</name>
    <name evidence="11" type="ORF">CEPIT_LOCUS44764</name>
</gene>
<evidence type="ECO:0000256" key="2">
    <source>
        <dbReference type="ARBA" id="ARBA00004574"/>
    </source>
</evidence>
<evidence type="ECO:0000313" key="10">
    <source>
        <dbReference type="EMBL" id="CAH9100422.1"/>
    </source>
</evidence>
<keyword evidence="8" id="KW-0539">Nucleus</keyword>
<evidence type="ECO:0000256" key="5">
    <source>
        <dbReference type="ARBA" id="ARBA00022454"/>
    </source>
</evidence>
<accession>A0AAV0DK34</accession>
<dbReference type="GO" id="GO:0003697">
    <property type="term" value="F:single-stranded DNA binding"/>
    <property type="evidence" value="ECO:0007669"/>
    <property type="project" value="TreeGrafter"/>
</dbReference>
<evidence type="ECO:0000313" key="12">
    <source>
        <dbReference type="Proteomes" id="UP001152523"/>
    </source>
</evidence>
<evidence type="ECO:0000256" key="6">
    <source>
        <dbReference type="ARBA" id="ARBA00022895"/>
    </source>
</evidence>
<proteinExistence type="inferred from homology"/>
<dbReference type="PANTHER" id="PTHR14865:SF2">
    <property type="entry name" value="CST COMPLEX SUBUNIT CTC1"/>
    <property type="match status" value="1"/>
</dbReference>
<dbReference type="Pfam" id="PF15491">
    <property type="entry name" value="CTC1_2"/>
    <property type="match status" value="1"/>
</dbReference>
<dbReference type="InterPro" id="IPR028262">
    <property type="entry name" value="CTC1_plant"/>
</dbReference>
<dbReference type="Proteomes" id="UP001152523">
    <property type="component" value="Unassembled WGS sequence"/>
</dbReference>
<sequence>MGEETVQILKLSELIGRSRPLTGAFSLISSPSISLSGPTRNSGVRDEPDKGSRPDTATPTQKVLKSLTFPALLTGTLTLPTHNDDSSSKCACFQFSDGSATVCCDILTFDLKIIGKKIKVLAWNFIPLSSNSGFLEIIRWEFLEPPSFLDTFSLFQVSSTNSAGPAKAQHFLTGEIESISPVSVIPCAGSTTSESNCLKSLRGFLAKILVCECNLCWCTYSTIQLSKSNGDSICHCFNKPVIVYFCGPASHWHPVMTRLVGRLVSLSGLKKKSVSIGKGISQLMYVTAEKSSIRISTLPDQFKSIPKFDVRGNGKCGSYNGMVTAIYMQGMIVELDQEVMLLLTNRDIIVPHSLRVGAIVSLRNVHFVNPRFSWAKFLILGSCIKTSVSVKSFSLLETGGYTRPRHQSLLRKFIDSLTFVARLWALLVIATFRRKFTGILSTKEIIGSKNKKGLAQLYATSRLPKSVFLSQHGPFWAFCKHDTCACSSEVNYFQPSLVVPFSNLIYYCESIWIEVLLDQERVNIMGPKDQYKSISCGIVDYMQFIKRIVHSDEIGISLVGNLKISESSGRLQLVDATGSIDITPNFSLNWNFQSIYEVKRFTLAMQGLPEKMDNFYLPRDEPFSCRSIFTSGPQMQKINISLHFFYNVADKESIKHPISENINMKETFQELERGRFHLLLIKHKFPILQKYQGHHGISSKLSLFVEALVLPWDLHISESDEDNLTDIMIDPEKYLSGTLPHASPGKCNVSSCISEVLCLVTGRRENSHCVGKLQCHHAGVMFGRSQPDMRKALLEFTYDAFSVYEALRIGCYYMIKHNEADMLCASASHNKVLMNFRTYIWSLSFSTSVVSPESFPHETQSDINLFLSSTFIHLLEEDFKLPKSGQIGPHVSSEEETEMKYCNEEKVSSSVLPSGTRYSDHHLPEGKLIHLRGRVCAVHPLDDNLHHGAPLHSMLFEETCICVHLMVGQKMVRIYGAIHKNACPAGFGKGATATFRRILALSGQDGFMMIPSSYISVHSDVISYYAPAAEDSLSLDPCSNVPRALIYETMHCSKNQPIEFRCRVVAVYVLIMENRDIMYSYRRAKTKFSSSSFDYIPLAGFILDDGSSLCCCWATNDHAAALLGLSHSKVYCEGHEKIQSRSRKSRKEKNCSVVGSHLKDIIKRHHGRVVVKNLGSTFDPSAQELMFSVNLDTIMSTSDEHFLRKVILNACSSNTWNVVVRLVDSEESKELVKHLREVDMLLPQMKNVWALGVDRVEALAEARYIIEGLAGGS</sequence>
<dbReference type="PANTHER" id="PTHR14865">
    <property type="entry name" value="CST COMPLEX SUBUNIT CTC1"/>
    <property type="match status" value="1"/>
</dbReference>
<evidence type="ECO:0000256" key="3">
    <source>
        <dbReference type="ARBA" id="ARBA00006332"/>
    </source>
</evidence>
<protein>
    <recommendedName>
        <fullName evidence="4">CST complex subunit CTC1</fullName>
    </recommendedName>
</protein>
<evidence type="ECO:0000256" key="1">
    <source>
        <dbReference type="ARBA" id="ARBA00004123"/>
    </source>
</evidence>